<dbReference type="SUPFAM" id="SSF103473">
    <property type="entry name" value="MFS general substrate transporter"/>
    <property type="match status" value="1"/>
</dbReference>
<keyword evidence="2" id="KW-0813">Transport</keyword>
<evidence type="ECO:0000256" key="1">
    <source>
        <dbReference type="ARBA" id="ARBA00004651"/>
    </source>
</evidence>
<feature type="transmembrane region" description="Helical" evidence="8">
    <location>
        <begin position="350"/>
        <end position="368"/>
    </location>
</feature>
<evidence type="ECO:0000256" key="5">
    <source>
        <dbReference type="ARBA" id="ARBA00022989"/>
    </source>
</evidence>
<keyword evidence="5 8" id="KW-1133">Transmembrane helix</keyword>
<dbReference type="GO" id="GO:0005886">
    <property type="term" value="C:plasma membrane"/>
    <property type="evidence" value="ECO:0007669"/>
    <property type="project" value="UniProtKB-SubCell"/>
</dbReference>
<dbReference type="PROSITE" id="PS00216">
    <property type="entry name" value="SUGAR_TRANSPORT_1"/>
    <property type="match status" value="1"/>
</dbReference>
<dbReference type="InterPro" id="IPR020846">
    <property type="entry name" value="MFS_dom"/>
</dbReference>
<feature type="transmembrane region" description="Helical" evidence="8">
    <location>
        <begin position="271"/>
        <end position="290"/>
    </location>
</feature>
<dbReference type="RefSeq" id="WP_092555399.1">
    <property type="nucleotide sequence ID" value="NZ_FNPZ01000003.1"/>
</dbReference>
<evidence type="ECO:0000259" key="9">
    <source>
        <dbReference type="PROSITE" id="PS50850"/>
    </source>
</evidence>
<dbReference type="Pfam" id="PF00083">
    <property type="entry name" value="Sugar_tr"/>
    <property type="match status" value="1"/>
</dbReference>
<keyword evidence="4 8" id="KW-0812">Transmembrane</keyword>
<accession>A0A1H3RVX0</accession>
<dbReference type="InterPro" id="IPR005828">
    <property type="entry name" value="MFS_sugar_transport-like"/>
</dbReference>
<dbReference type="OrthoDB" id="8953821at2"/>
<feature type="domain" description="Major facilitator superfamily (MFS) profile" evidence="9">
    <location>
        <begin position="30"/>
        <end position="441"/>
    </location>
</feature>
<evidence type="ECO:0000256" key="2">
    <source>
        <dbReference type="ARBA" id="ARBA00022448"/>
    </source>
</evidence>
<feature type="transmembrane region" description="Helical" evidence="8">
    <location>
        <begin position="180"/>
        <end position="198"/>
    </location>
</feature>
<dbReference type="InterPro" id="IPR036259">
    <property type="entry name" value="MFS_trans_sf"/>
</dbReference>
<dbReference type="Gene3D" id="1.20.1250.20">
    <property type="entry name" value="MFS general substrate transporter like domains"/>
    <property type="match status" value="2"/>
</dbReference>
<feature type="transmembrane region" description="Helical" evidence="8">
    <location>
        <begin position="131"/>
        <end position="159"/>
    </location>
</feature>
<evidence type="ECO:0000256" key="6">
    <source>
        <dbReference type="ARBA" id="ARBA00023136"/>
    </source>
</evidence>
<feature type="transmembrane region" description="Helical" evidence="8">
    <location>
        <begin position="45"/>
        <end position="65"/>
    </location>
</feature>
<dbReference type="GO" id="GO:0022857">
    <property type="term" value="F:transmembrane transporter activity"/>
    <property type="evidence" value="ECO:0007669"/>
    <property type="project" value="InterPro"/>
</dbReference>
<dbReference type="PANTHER" id="PTHR43045">
    <property type="entry name" value="SHIKIMATE TRANSPORTER"/>
    <property type="match status" value="1"/>
</dbReference>
<dbReference type="Proteomes" id="UP000198891">
    <property type="component" value="Unassembled WGS sequence"/>
</dbReference>
<dbReference type="CDD" id="cd17369">
    <property type="entry name" value="MFS_ShiA_like"/>
    <property type="match status" value="1"/>
</dbReference>
<feature type="compositionally biased region" description="Basic and acidic residues" evidence="7">
    <location>
        <begin position="12"/>
        <end position="22"/>
    </location>
</feature>
<feature type="transmembrane region" description="Helical" evidence="8">
    <location>
        <begin position="204"/>
        <end position="223"/>
    </location>
</feature>
<comment type="subcellular location">
    <subcellularLocation>
        <location evidence="1">Cell membrane</location>
        <topology evidence="1">Multi-pass membrane protein</topology>
    </subcellularLocation>
</comment>
<dbReference type="AlphaFoldDB" id="A0A1H3RVX0"/>
<proteinExistence type="predicted"/>
<gene>
    <name evidence="10" type="ORF">SAMN05216554_3124</name>
</gene>
<dbReference type="STRING" id="381665.SAMN05216554_3124"/>
<feature type="region of interest" description="Disordered" evidence="7">
    <location>
        <begin position="1"/>
        <end position="22"/>
    </location>
</feature>
<name>A0A1H3RVX0_9MICO</name>
<evidence type="ECO:0000313" key="10">
    <source>
        <dbReference type="EMBL" id="SDZ29884.1"/>
    </source>
</evidence>
<keyword evidence="6 8" id="KW-0472">Membrane</keyword>
<reference evidence="10 11" key="1">
    <citation type="submission" date="2016-10" db="EMBL/GenBank/DDBJ databases">
        <authorList>
            <person name="de Groot N.N."/>
        </authorList>
    </citation>
    <scope>NUCLEOTIDE SEQUENCE [LARGE SCALE GENOMIC DNA]</scope>
    <source>
        <strain evidence="10 11">CGMCC 4.3491</strain>
    </source>
</reference>
<dbReference type="InterPro" id="IPR005829">
    <property type="entry name" value="Sugar_transporter_CS"/>
</dbReference>
<organism evidence="10 11">
    <name type="scientific">Herbiconiux ginsengi</name>
    <dbReference type="NCBI Taxonomy" id="381665"/>
    <lineage>
        <taxon>Bacteria</taxon>
        <taxon>Bacillati</taxon>
        <taxon>Actinomycetota</taxon>
        <taxon>Actinomycetes</taxon>
        <taxon>Micrococcales</taxon>
        <taxon>Microbacteriaceae</taxon>
        <taxon>Herbiconiux</taxon>
    </lineage>
</organism>
<dbReference type="InterPro" id="IPR011701">
    <property type="entry name" value="MFS"/>
</dbReference>
<evidence type="ECO:0000256" key="8">
    <source>
        <dbReference type="SAM" id="Phobius"/>
    </source>
</evidence>
<evidence type="ECO:0000313" key="11">
    <source>
        <dbReference type="Proteomes" id="UP000198891"/>
    </source>
</evidence>
<feature type="transmembrane region" description="Helical" evidence="8">
    <location>
        <begin position="416"/>
        <end position="437"/>
    </location>
</feature>
<feature type="transmembrane region" description="Helical" evidence="8">
    <location>
        <begin position="296"/>
        <end position="313"/>
    </location>
</feature>
<feature type="transmembrane region" description="Helical" evidence="8">
    <location>
        <begin position="389"/>
        <end position="410"/>
    </location>
</feature>
<evidence type="ECO:0000256" key="4">
    <source>
        <dbReference type="ARBA" id="ARBA00022692"/>
    </source>
</evidence>
<sequence>MSVNQRLTTDGPDARRSRETEAAPKGLKTVVMASMAGTVVEWYEFFLYATAASLVFGTVFFPNAGTQLDGIIAAFLTYAVGFVARPLGGIVFGQIGDRLGRKHTLQVTILLIGAATFLIGCLPGFDTIGYWAPALLVALRFIQGFALGGEWGGAVLLVAEQSPDRSRAFWSSWPQAAVPVGNLLATLVLLTMSGILPADQFLGWGWRVAFWLSAVIVLVGYYIRTHVNEAPIFLEARAATESAARYGALEVVRRYPGGVLKAMGLRFAENILYYIIVSFSIVYLVTVHQYDTSQLLLALLIAHAVHFVVIPQVGRLADRIGRKPVYFAGAVLGATWAFFAFPLFDTLNPVLIVLAIAVGLCFHALMYAGQPAIMSEMFPTRMRYSGVSLGYQVTSILAGSLAPIIASALLQQYHSWVPVAIYILIACAITAVTVLTLRETRGASLRDIDAADARRAASETTGSRSS</sequence>
<feature type="transmembrane region" description="Helical" evidence="8">
    <location>
        <begin position="105"/>
        <end position="125"/>
    </location>
</feature>
<keyword evidence="11" id="KW-1185">Reference proteome</keyword>
<evidence type="ECO:0000256" key="3">
    <source>
        <dbReference type="ARBA" id="ARBA00022475"/>
    </source>
</evidence>
<evidence type="ECO:0000256" key="7">
    <source>
        <dbReference type="SAM" id="MobiDB-lite"/>
    </source>
</evidence>
<keyword evidence="3" id="KW-1003">Cell membrane</keyword>
<dbReference type="PROSITE" id="PS50850">
    <property type="entry name" value="MFS"/>
    <property type="match status" value="1"/>
</dbReference>
<dbReference type="EMBL" id="FNPZ01000003">
    <property type="protein sequence ID" value="SDZ29884.1"/>
    <property type="molecule type" value="Genomic_DNA"/>
</dbReference>
<feature type="transmembrane region" description="Helical" evidence="8">
    <location>
        <begin position="325"/>
        <end position="344"/>
    </location>
</feature>
<dbReference type="Pfam" id="PF07690">
    <property type="entry name" value="MFS_1"/>
    <property type="match status" value="1"/>
</dbReference>
<feature type="transmembrane region" description="Helical" evidence="8">
    <location>
        <begin position="71"/>
        <end position="93"/>
    </location>
</feature>
<dbReference type="PROSITE" id="PS00217">
    <property type="entry name" value="SUGAR_TRANSPORT_2"/>
    <property type="match status" value="1"/>
</dbReference>
<protein>
    <submittedName>
        <fullName evidence="10">Predicted arabinose efflux permease, MFS family</fullName>
    </submittedName>
</protein>
<dbReference type="PANTHER" id="PTHR43045:SF1">
    <property type="entry name" value="SHIKIMATE TRANSPORTER"/>
    <property type="match status" value="1"/>
</dbReference>